<accession>A0AAD5TM75</accession>
<dbReference type="GO" id="GO:0005759">
    <property type="term" value="C:mitochondrial matrix"/>
    <property type="evidence" value="ECO:0007669"/>
    <property type="project" value="UniProtKB-SubCell"/>
</dbReference>
<comment type="subunit">
    <text evidence="3">Interacts with RIP1.</text>
</comment>
<dbReference type="GO" id="GO:0034551">
    <property type="term" value="P:mitochondrial respiratory chain complex III assembly"/>
    <property type="evidence" value="ECO:0007669"/>
    <property type="project" value="InterPro"/>
</dbReference>
<keyword evidence="6" id="KW-0496">Mitochondrion</keyword>
<name>A0AAD5TM75_9FUNG</name>
<evidence type="ECO:0000256" key="1">
    <source>
        <dbReference type="ARBA" id="ARBA00004305"/>
    </source>
</evidence>
<dbReference type="CDD" id="cd20267">
    <property type="entry name" value="Complex1_LYR_LYRM7"/>
    <property type="match status" value="1"/>
</dbReference>
<feature type="domain" description="Complex 1 LYR protein" evidence="9">
    <location>
        <begin position="9"/>
        <end position="65"/>
    </location>
</feature>
<evidence type="ECO:0000256" key="5">
    <source>
        <dbReference type="ARBA" id="ARBA00022946"/>
    </source>
</evidence>
<proteinExistence type="inferred from homology"/>
<dbReference type="InterPro" id="IPR050435">
    <property type="entry name" value="MZM1/LYRM7"/>
</dbReference>
<dbReference type="Proteomes" id="UP001212152">
    <property type="component" value="Unassembled WGS sequence"/>
</dbReference>
<keyword evidence="11" id="KW-1185">Reference proteome</keyword>
<dbReference type="PANTHER" id="PTHR46749">
    <property type="entry name" value="COMPLEX III ASSEMBLY FACTOR LYRM7"/>
    <property type="match status" value="1"/>
</dbReference>
<protein>
    <recommendedName>
        <fullName evidence="4">Mitochondrial zinc maintenance protein 1, mitochondrial</fullName>
    </recommendedName>
</protein>
<dbReference type="InterPro" id="IPR008011">
    <property type="entry name" value="Complex1_LYR_dom"/>
</dbReference>
<evidence type="ECO:0000256" key="8">
    <source>
        <dbReference type="ARBA" id="ARBA00025268"/>
    </source>
</evidence>
<evidence type="ECO:0000259" key="9">
    <source>
        <dbReference type="Pfam" id="PF05347"/>
    </source>
</evidence>
<dbReference type="EMBL" id="JADGJQ010000017">
    <property type="protein sequence ID" value="KAJ3180286.1"/>
    <property type="molecule type" value="Genomic_DNA"/>
</dbReference>
<evidence type="ECO:0000256" key="3">
    <source>
        <dbReference type="ARBA" id="ARBA00011589"/>
    </source>
</evidence>
<reference evidence="10" key="1">
    <citation type="submission" date="2020-05" db="EMBL/GenBank/DDBJ databases">
        <title>Phylogenomic resolution of chytrid fungi.</title>
        <authorList>
            <person name="Stajich J.E."/>
            <person name="Amses K."/>
            <person name="Simmons R."/>
            <person name="Seto K."/>
            <person name="Myers J."/>
            <person name="Bonds A."/>
            <person name="Quandt C.A."/>
            <person name="Barry K."/>
            <person name="Liu P."/>
            <person name="Grigoriev I."/>
            <person name="Longcore J.E."/>
            <person name="James T.Y."/>
        </authorList>
    </citation>
    <scope>NUCLEOTIDE SEQUENCE</scope>
    <source>
        <strain evidence="10">JEL0379</strain>
    </source>
</reference>
<evidence type="ECO:0000256" key="4">
    <source>
        <dbReference type="ARBA" id="ARBA00015108"/>
    </source>
</evidence>
<comment type="caution">
    <text evidence="10">The sequence shown here is derived from an EMBL/GenBank/DDBJ whole genome shotgun (WGS) entry which is preliminary data.</text>
</comment>
<evidence type="ECO:0000313" key="11">
    <source>
        <dbReference type="Proteomes" id="UP001212152"/>
    </source>
</evidence>
<sequence length="126" mass="14186">MTAAPLRSQVLRAYKDLLRAERKTFEFDSVQITQAREHTRQQFLAQANETDAAKIAQLVKVANQAATIIRKNIVQGVKDTGRTDGDVYKLRLDSEKEINDNDTIRTATLRQPAQRTGKEPVRCCSA</sequence>
<organism evidence="10 11">
    <name type="scientific">Geranomyces variabilis</name>
    <dbReference type="NCBI Taxonomy" id="109894"/>
    <lineage>
        <taxon>Eukaryota</taxon>
        <taxon>Fungi</taxon>
        <taxon>Fungi incertae sedis</taxon>
        <taxon>Chytridiomycota</taxon>
        <taxon>Chytridiomycota incertae sedis</taxon>
        <taxon>Chytridiomycetes</taxon>
        <taxon>Spizellomycetales</taxon>
        <taxon>Powellomycetaceae</taxon>
        <taxon>Geranomyces</taxon>
    </lineage>
</organism>
<dbReference type="PANTHER" id="PTHR46749:SF1">
    <property type="entry name" value="COMPLEX III ASSEMBLY FACTOR LYRM7"/>
    <property type="match status" value="1"/>
</dbReference>
<evidence type="ECO:0000256" key="2">
    <source>
        <dbReference type="ARBA" id="ARBA00009949"/>
    </source>
</evidence>
<keyword evidence="7" id="KW-0143">Chaperone</keyword>
<dbReference type="Pfam" id="PF05347">
    <property type="entry name" value="Complex1_LYR"/>
    <property type="match status" value="1"/>
</dbReference>
<dbReference type="InterPro" id="IPR045298">
    <property type="entry name" value="Complex1_LYR_LYRM7"/>
</dbReference>
<evidence type="ECO:0000256" key="6">
    <source>
        <dbReference type="ARBA" id="ARBA00023128"/>
    </source>
</evidence>
<evidence type="ECO:0000256" key="7">
    <source>
        <dbReference type="ARBA" id="ARBA00023186"/>
    </source>
</evidence>
<comment type="subcellular location">
    <subcellularLocation>
        <location evidence="1">Mitochondrion matrix</location>
    </subcellularLocation>
</comment>
<comment type="function">
    <text evidence="8">Assembly factor required for Rieske Fe-S protein RIP1 incorporation into the cytochrome b-c1 (CIII) complex. Functions as a chaperone, binding to this subunit within the mitochondrial matrix and stabilizing it prior to its translocation and insertion into the late CIII dimeric intermediate within the mitochondrial inner membrane. Modulates the mitochondrial matrix zinc pool.</text>
</comment>
<comment type="similarity">
    <text evidence="2">Belongs to the complex I LYR family. MZM1 subfamily.</text>
</comment>
<evidence type="ECO:0000313" key="10">
    <source>
        <dbReference type="EMBL" id="KAJ3180286.1"/>
    </source>
</evidence>
<dbReference type="GO" id="GO:0044183">
    <property type="term" value="F:protein folding chaperone"/>
    <property type="evidence" value="ECO:0007669"/>
    <property type="project" value="TreeGrafter"/>
</dbReference>
<dbReference type="AlphaFoldDB" id="A0AAD5TM75"/>
<gene>
    <name evidence="10" type="ORF">HDU87_002165</name>
</gene>
<keyword evidence="5" id="KW-0809">Transit peptide</keyword>